<comment type="similarity">
    <text evidence="2">Belongs to the TRM6/GCD10 family.</text>
</comment>
<reference evidence="7 8" key="1">
    <citation type="submission" date="2022-03" db="EMBL/GenBank/DDBJ databases">
        <authorList>
            <person name="Macdonald S."/>
            <person name="Ahmed S."/>
            <person name="Newling K."/>
        </authorList>
    </citation>
    <scope>NUCLEOTIDE SEQUENCE [LARGE SCALE GENOMIC DNA]</scope>
</reference>
<dbReference type="EMBL" id="CAKOAT010995557">
    <property type="protein sequence ID" value="CAH8392376.1"/>
    <property type="molecule type" value="Genomic_DNA"/>
</dbReference>
<gene>
    <name evidence="7" type="ORF">ERUC_LOCUS44859</name>
</gene>
<organism evidence="7 8">
    <name type="scientific">Eruca vesicaria subsp. sativa</name>
    <name type="common">Garden rocket</name>
    <name type="synonym">Eruca sativa</name>
    <dbReference type="NCBI Taxonomy" id="29727"/>
    <lineage>
        <taxon>Eukaryota</taxon>
        <taxon>Viridiplantae</taxon>
        <taxon>Streptophyta</taxon>
        <taxon>Embryophyta</taxon>
        <taxon>Tracheophyta</taxon>
        <taxon>Spermatophyta</taxon>
        <taxon>Magnoliopsida</taxon>
        <taxon>eudicotyledons</taxon>
        <taxon>Gunneridae</taxon>
        <taxon>Pentapetalae</taxon>
        <taxon>rosids</taxon>
        <taxon>malvids</taxon>
        <taxon>Brassicales</taxon>
        <taxon>Brassicaceae</taxon>
        <taxon>Brassiceae</taxon>
        <taxon>Eruca</taxon>
    </lineage>
</organism>
<comment type="subcellular location">
    <subcellularLocation>
        <location evidence="1">Nucleus</location>
    </subcellularLocation>
</comment>
<dbReference type="Proteomes" id="UP001642260">
    <property type="component" value="Unassembled WGS sequence"/>
</dbReference>
<evidence type="ECO:0000256" key="4">
    <source>
        <dbReference type="ARBA" id="ARBA00022694"/>
    </source>
</evidence>
<protein>
    <recommendedName>
        <fullName evidence="3">tRNA (adenine(58)-N(1))-methyltransferase non-catalytic subunit TRM6</fullName>
    </recommendedName>
    <alternativeName>
        <fullName evidence="6">tRNA(m1A58)-methyltransferase subunit TRM6</fullName>
    </alternativeName>
</protein>
<evidence type="ECO:0000313" key="7">
    <source>
        <dbReference type="EMBL" id="CAH8392376.1"/>
    </source>
</evidence>
<dbReference type="InterPro" id="IPR017423">
    <property type="entry name" value="TRM6"/>
</dbReference>
<keyword evidence="8" id="KW-1185">Reference proteome</keyword>
<evidence type="ECO:0000313" key="8">
    <source>
        <dbReference type="Proteomes" id="UP001642260"/>
    </source>
</evidence>
<dbReference type="PANTHER" id="PTHR12945">
    <property type="entry name" value="TRANSLATION INITIATION FACTOR EIF3-RELATED"/>
    <property type="match status" value="1"/>
</dbReference>
<dbReference type="GO" id="GO:0008033">
    <property type="term" value="P:tRNA processing"/>
    <property type="evidence" value="ECO:0007669"/>
    <property type="project" value="UniProtKB-KW"/>
</dbReference>
<dbReference type="AlphaFoldDB" id="A0ABC8M8R8"/>
<dbReference type="PANTHER" id="PTHR12945:SF0">
    <property type="entry name" value="TRNA (ADENINE(58)-N(1))-METHYLTRANSFERASE NON-CATALYTIC SUBUNIT TRM6"/>
    <property type="match status" value="1"/>
</dbReference>
<comment type="caution">
    <text evidence="7">The sequence shown here is derived from an EMBL/GenBank/DDBJ whole genome shotgun (WGS) entry which is preliminary data.</text>
</comment>
<name>A0ABC8M8R8_ERUVS</name>
<sequence>DQAVMSEKDNNKAQDPNPRFAKEGCSVLLNVNDGDRLIFARLSENKNYSLKPLIGAPFGSLFQVETGEYGSFLSRLLPIKKESSSNNVIDDARDNRELIDNSEAQNLIGEEIEAMRREGANGDEIIEALTATSKTFDLKFQLSHVFICEAYFKKYPVRIGFLRVDALSLLLTMANVTAYSDVLVVDMVGGLVTGAVAE</sequence>
<evidence type="ECO:0000256" key="5">
    <source>
        <dbReference type="ARBA" id="ARBA00023242"/>
    </source>
</evidence>
<evidence type="ECO:0000256" key="3">
    <source>
        <dbReference type="ARBA" id="ARBA00021704"/>
    </source>
</evidence>
<evidence type="ECO:0000256" key="2">
    <source>
        <dbReference type="ARBA" id="ARBA00008320"/>
    </source>
</evidence>
<feature type="non-terminal residue" evidence="7">
    <location>
        <position position="1"/>
    </location>
</feature>
<evidence type="ECO:0000256" key="1">
    <source>
        <dbReference type="ARBA" id="ARBA00004123"/>
    </source>
</evidence>
<proteinExistence type="inferred from homology"/>
<dbReference type="GO" id="GO:0005634">
    <property type="term" value="C:nucleus"/>
    <property type="evidence" value="ECO:0007669"/>
    <property type="project" value="UniProtKB-SubCell"/>
</dbReference>
<keyword evidence="4" id="KW-0819">tRNA processing</keyword>
<accession>A0ABC8M8R8</accession>
<keyword evidence="5" id="KW-0539">Nucleus</keyword>
<evidence type="ECO:0000256" key="6">
    <source>
        <dbReference type="ARBA" id="ARBA00032319"/>
    </source>
</evidence>
<dbReference type="Pfam" id="PF04189">
    <property type="entry name" value="Gcd10p"/>
    <property type="match status" value="2"/>
</dbReference>